<organism evidence="3">
    <name type="scientific">Dictyoglomus thermophilum</name>
    <dbReference type="NCBI Taxonomy" id="14"/>
    <lineage>
        <taxon>Bacteria</taxon>
        <taxon>Pseudomonadati</taxon>
        <taxon>Dictyoglomota</taxon>
        <taxon>Dictyoglomia</taxon>
        <taxon>Dictyoglomales</taxon>
        <taxon>Dictyoglomaceae</taxon>
        <taxon>Dictyoglomus</taxon>
    </lineage>
</organism>
<evidence type="ECO:0000259" key="2">
    <source>
        <dbReference type="PROSITE" id="PS51903"/>
    </source>
</evidence>
<evidence type="ECO:0000313" key="3">
    <source>
        <dbReference type="EMBL" id="HGK23285.1"/>
    </source>
</evidence>
<dbReference type="PANTHER" id="PTHR47016">
    <property type="entry name" value="ATP-DEPENDENT CLP PROTEASE ATP-BINDING SUBUNIT CLPT1, CHLOROPLASTIC"/>
    <property type="match status" value="1"/>
</dbReference>
<dbReference type="Gene3D" id="1.10.1780.10">
    <property type="entry name" value="Clp, N-terminal domain"/>
    <property type="match status" value="1"/>
</dbReference>
<dbReference type="Pfam" id="PF02861">
    <property type="entry name" value="Clp_N"/>
    <property type="match status" value="1"/>
</dbReference>
<dbReference type="PROSITE" id="PS51903">
    <property type="entry name" value="CLP_R"/>
    <property type="match status" value="1"/>
</dbReference>
<keyword evidence="3" id="KW-0378">Hydrolase</keyword>
<dbReference type="AlphaFoldDB" id="A0A7V4DX13"/>
<dbReference type="EMBL" id="DTDV01000007">
    <property type="protein sequence ID" value="HGK23285.1"/>
    <property type="molecule type" value="Genomic_DNA"/>
</dbReference>
<evidence type="ECO:0000256" key="1">
    <source>
        <dbReference type="PROSITE-ProRule" id="PRU01251"/>
    </source>
</evidence>
<dbReference type="GO" id="GO:0006508">
    <property type="term" value="P:proteolysis"/>
    <property type="evidence" value="ECO:0007669"/>
    <property type="project" value="UniProtKB-KW"/>
</dbReference>
<accession>A0A7V4DX13</accession>
<name>A0A7V4DX13_DICTH</name>
<gene>
    <name evidence="3" type="ORF">ENU78_02370</name>
</gene>
<dbReference type="InterPro" id="IPR036628">
    <property type="entry name" value="Clp_N_dom_sf"/>
</dbReference>
<sequence>MKTLKFRSESIISSAEELVLSFSSPSMDAEHLLLSIINDKNNGACKILKKIGIDLGRIKAELERELKAQKTNQYDLSPVSQKVFKILDYAQSFAKEMGKEIIDAEHLLLGILKESTSFASKLLLENGVSIEKVLKEIKS</sequence>
<dbReference type="PANTHER" id="PTHR47016:SF1">
    <property type="entry name" value="ATP-DEPENDENT CLP PROTEASE ATP-BINDING SUBUNIT CLPT1, CHLOROPLASTIC"/>
    <property type="match status" value="1"/>
</dbReference>
<feature type="domain" description="Clp R" evidence="2">
    <location>
        <begin position="1"/>
        <end position="139"/>
    </location>
</feature>
<dbReference type="GO" id="GO:0008233">
    <property type="term" value="F:peptidase activity"/>
    <property type="evidence" value="ECO:0007669"/>
    <property type="project" value="UniProtKB-KW"/>
</dbReference>
<protein>
    <submittedName>
        <fullName evidence="3">Clp protease</fullName>
    </submittedName>
</protein>
<comment type="caution">
    <text evidence="3">The sequence shown here is derived from an EMBL/GenBank/DDBJ whole genome shotgun (WGS) entry which is preliminary data.</text>
</comment>
<dbReference type="InterPro" id="IPR004176">
    <property type="entry name" value="Clp_R_N"/>
</dbReference>
<keyword evidence="3" id="KW-0645">Protease</keyword>
<proteinExistence type="predicted"/>
<dbReference type="SUPFAM" id="SSF81923">
    <property type="entry name" value="Double Clp-N motif"/>
    <property type="match status" value="1"/>
</dbReference>
<reference evidence="3" key="1">
    <citation type="journal article" date="2020" name="mSystems">
        <title>Genome- and Community-Level Interaction Insights into Carbon Utilization and Element Cycling Functions of Hydrothermarchaeota in Hydrothermal Sediment.</title>
        <authorList>
            <person name="Zhou Z."/>
            <person name="Liu Y."/>
            <person name="Xu W."/>
            <person name="Pan J."/>
            <person name="Luo Z.H."/>
            <person name="Li M."/>
        </authorList>
    </citation>
    <scope>NUCLEOTIDE SEQUENCE [LARGE SCALE GENOMIC DNA]</scope>
    <source>
        <strain evidence="3">SpSt-70</strain>
    </source>
</reference>
<keyword evidence="1" id="KW-0677">Repeat</keyword>
<dbReference type="InterPro" id="IPR044217">
    <property type="entry name" value="CLPT1/2"/>
</dbReference>